<name>A0A0M3KBN2_ANISI</name>
<keyword evidence="2" id="KW-1185">Reference proteome</keyword>
<sequence length="136" mass="15439">MVSRGLHFRSVFLECTIFHIRLALSRDKWNDTDLDTVITLWRYLVQGICDRIETGYYVDLANRSNTKNGNSPSLLKERTIALPRQACRANSPLGSHLALNTVRSEPSSGCFPFSFWSLCRSKTRIDNAASKKCPDK</sequence>
<reference evidence="1 2" key="2">
    <citation type="submission" date="2018-11" db="EMBL/GenBank/DDBJ databases">
        <authorList>
            <consortium name="Pathogen Informatics"/>
        </authorList>
    </citation>
    <scope>NUCLEOTIDE SEQUENCE [LARGE SCALE GENOMIC DNA]</scope>
</reference>
<dbReference type="Proteomes" id="UP000267096">
    <property type="component" value="Unassembled WGS sequence"/>
</dbReference>
<reference evidence="3" key="1">
    <citation type="submission" date="2017-02" db="UniProtKB">
        <authorList>
            <consortium name="WormBaseParasite"/>
        </authorList>
    </citation>
    <scope>IDENTIFICATION</scope>
</reference>
<evidence type="ECO:0000313" key="3">
    <source>
        <dbReference type="WBParaSite" id="ASIM_0001837901-mRNA-1"/>
    </source>
</evidence>
<organism evidence="3">
    <name type="scientific">Anisakis simplex</name>
    <name type="common">Herring worm</name>
    <dbReference type="NCBI Taxonomy" id="6269"/>
    <lineage>
        <taxon>Eukaryota</taxon>
        <taxon>Metazoa</taxon>
        <taxon>Ecdysozoa</taxon>
        <taxon>Nematoda</taxon>
        <taxon>Chromadorea</taxon>
        <taxon>Rhabditida</taxon>
        <taxon>Spirurina</taxon>
        <taxon>Ascaridomorpha</taxon>
        <taxon>Ascaridoidea</taxon>
        <taxon>Anisakidae</taxon>
        <taxon>Anisakis</taxon>
        <taxon>Anisakis simplex complex</taxon>
    </lineage>
</organism>
<dbReference type="OrthoDB" id="436496at2759"/>
<dbReference type="EMBL" id="UYRR01034566">
    <property type="protein sequence ID" value="VDK61436.1"/>
    <property type="molecule type" value="Genomic_DNA"/>
</dbReference>
<dbReference type="WBParaSite" id="ASIM_0001837901-mRNA-1">
    <property type="protein sequence ID" value="ASIM_0001837901-mRNA-1"/>
    <property type="gene ID" value="ASIM_0001837901"/>
</dbReference>
<gene>
    <name evidence="1" type="ORF">ASIM_LOCUS17780</name>
</gene>
<dbReference type="AlphaFoldDB" id="A0A0M3KBN2"/>
<accession>A0A0M3KBN2</accession>
<evidence type="ECO:0000313" key="1">
    <source>
        <dbReference type="EMBL" id="VDK61436.1"/>
    </source>
</evidence>
<protein>
    <submittedName>
        <fullName evidence="1 3">Uncharacterized protein</fullName>
    </submittedName>
</protein>
<proteinExistence type="predicted"/>
<evidence type="ECO:0000313" key="2">
    <source>
        <dbReference type="Proteomes" id="UP000267096"/>
    </source>
</evidence>